<comment type="caution">
    <text evidence="2">The sequence shown here is derived from an EMBL/GenBank/DDBJ whole genome shotgun (WGS) entry which is preliminary data.</text>
</comment>
<accession>A0ABW6A611</accession>
<proteinExistence type="predicted"/>
<keyword evidence="3" id="KW-1185">Reference proteome</keyword>
<dbReference type="EMBL" id="JBHUOZ010000003">
    <property type="protein sequence ID" value="MFD2920589.1"/>
    <property type="molecule type" value="Genomic_DNA"/>
</dbReference>
<dbReference type="PANTHER" id="PTHR48098:SF1">
    <property type="entry name" value="DIACYLGLYCEROL ACYLTRANSFERASE_MYCOLYLTRANSFERASE AG85A"/>
    <property type="match status" value="1"/>
</dbReference>
<feature type="signal peptide" evidence="1">
    <location>
        <begin position="1"/>
        <end position="19"/>
    </location>
</feature>
<evidence type="ECO:0000313" key="2">
    <source>
        <dbReference type="EMBL" id="MFD2920589.1"/>
    </source>
</evidence>
<dbReference type="SUPFAM" id="SSF53474">
    <property type="entry name" value="alpha/beta-Hydrolases"/>
    <property type="match status" value="1"/>
</dbReference>
<gene>
    <name evidence="2" type="ORF">ACFS6H_12755</name>
</gene>
<organism evidence="2 3">
    <name type="scientific">Terrimonas rubra</name>
    <dbReference type="NCBI Taxonomy" id="1035890"/>
    <lineage>
        <taxon>Bacteria</taxon>
        <taxon>Pseudomonadati</taxon>
        <taxon>Bacteroidota</taxon>
        <taxon>Chitinophagia</taxon>
        <taxon>Chitinophagales</taxon>
        <taxon>Chitinophagaceae</taxon>
        <taxon>Terrimonas</taxon>
    </lineage>
</organism>
<name>A0ABW6A611_9BACT</name>
<dbReference type="PANTHER" id="PTHR48098">
    <property type="entry name" value="ENTEROCHELIN ESTERASE-RELATED"/>
    <property type="match status" value="1"/>
</dbReference>
<reference evidence="3" key="1">
    <citation type="journal article" date="2019" name="Int. J. Syst. Evol. Microbiol.">
        <title>The Global Catalogue of Microorganisms (GCM) 10K type strain sequencing project: providing services to taxonomists for standard genome sequencing and annotation.</title>
        <authorList>
            <consortium name="The Broad Institute Genomics Platform"/>
            <consortium name="The Broad Institute Genome Sequencing Center for Infectious Disease"/>
            <person name="Wu L."/>
            <person name="Ma J."/>
        </authorList>
    </citation>
    <scope>NUCLEOTIDE SEQUENCE [LARGE SCALE GENOMIC DNA]</scope>
    <source>
        <strain evidence="3">KCTC 23299</strain>
    </source>
</reference>
<feature type="chain" id="PRO_5047463334" evidence="1">
    <location>
        <begin position="20"/>
        <end position="273"/>
    </location>
</feature>
<dbReference type="RefSeq" id="WP_386099235.1">
    <property type="nucleotide sequence ID" value="NZ_JBHUOZ010000003.1"/>
</dbReference>
<evidence type="ECO:0000313" key="3">
    <source>
        <dbReference type="Proteomes" id="UP001597511"/>
    </source>
</evidence>
<dbReference type="InterPro" id="IPR000801">
    <property type="entry name" value="Esterase-like"/>
</dbReference>
<dbReference type="Pfam" id="PF00756">
    <property type="entry name" value="Esterase"/>
    <property type="match status" value="1"/>
</dbReference>
<protein>
    <submittedName>
        <fullName evidence="2">Alpha/beta hydrolase</fullName>
    </submittedName>
</protein>
<dbReference type="GO" id="GO:0016787">
    <property type="term" value="F:hydrolase activity"/>
    <property type="evidence" value="ECO:0007669"/>
    <property type="project" value="UniProtKB-KW"/>
</dbReference>
<dbReference type="InterPro" id="IPR029058">
    <property type="entry name" value="AB_hydrolase_fold"/>
</dbReference>
<dbReference type="Proteomes" id="UP001597511">
    <property type="component" value="Unassembled WGS sequence"/>
</dbReference>
<dbReference type="InterPro" id="IPR050583">
    <property type="entry name" value="Mycobacterial_A85_antigen"/>
</dbReference>
<evidence type="ECO:0000256" key="1">
    <source>
        <dbReference type="SAM" id="SignalP"/>
    </source>
</evidence>
<sequence>MKKSVLTLCIVLLALAGQAKVDTLTIHSKAMHKDINCVVITPDNGKANERWPVVYLLHGYSGNYANWIKRVPALQQHANEYQLMIVCPDGGFSSWYFDSPVDKNIRYETHIIKEVIPVIDSTYKTKKEKQYRAITGLSMGGHGGLFLGLRNSNLFGACGSMSGGVDLKSTGYKFDIEKRIGDSTNNTNNKYWKDYSVIDMIDKYTNTGSAMIIDCGTEDFFYKINSNLHKKMLELKIPHEYIERPGKHDWDYWRNAVQYQLLFFSNYFKANTK</sequence>
<keyword evidence="1" id="KW-0732">Signal</keyword>
<dbReference type="Gene3D" id="3.40.50.1820">
    <property type="entry name" value="alpha/beta hydrolase"/>
    <property type="match status" value="1"/>
</dbReference>
<keyword evidence="2" id="KW-0378">Hydrolase</keyword>